<dbReference type="EC" id="2.7.7.13" evidence="4"/>
<evidence type="ECO:0000256" key="8">
    <source>
        <dbReference type="ARBA" id="ARBA00022741"/>
    </source>
</evidence>
<dbReference type="FunFam" id="2.160.10.10:FF:000017">
    <property type="entry name" value="Mannose-1-phosphate guanyltransferase"/>
    <property type="match status" value="1"/>
</dbReference>
<dbReference type="InterPro" id="IPR018357">
    <property type="entry name" value="Hexapep_transf_CS"/>
</dbReference>
<feature type="region of interest" description="Disordered" evidence="15">
    <location>
        <begin position="1"/>
        <end position="124"/>
    </location>
</feature>
<evidence type="ECO:0000256" key="9">
    <source>
        <dbReference type="ARBA" id="ARBA00023134"/>
    </source>
</evidence>
<evidence type="ECO:0000256" key="4">
    <source>
        <dbReference type="ARBA" id="ARBA00012387"/>
    </source>
</evidence>
<evidence type="ECO:0000259" key="17">
    <source>
        <dbReference type="Pfam" id="PF25087"/>
    </source>
</evidence>
<keyword evidence="10" id="KW-0131">Cell cycle</keyword>
<comment type="function">
    <text evidence="11">Involved in cell wall synthesis where it is required for glycosylation. Involved in cell cycle progression through cell-size checkpoint.</text>
</comment>
<keyword evidence="18" id="KW-0548">Nucleotidyltransferase</keyword>
<organism evidence="18 19">
    <name type="scientific">Alternaria panax</name>
    <dbReference type="NCBI Taxonomy" id="48097"/>
    <lineage>
        <taxon>Eukaryota</taxon>
        <taxon>Fungi</taxon>
        <taxon>Dikarya</taxon>
        <taxon>Ascomycota</taxon>
        <taxon>Pezizomycotina</taxon>
        <taxon>Dothideomycetes</taxon>
        <taxon>Pleosporomycetidae</taxon>
        <taxon>Pleosporales</taxon>
        <taxon>Pleosporineae</taxon>
        <taxon>Pleosporaceae</taxon>
        <taxon>Alternaria</taxon>
        <taxon>Alternaria sect. Panax</taxon>
    </lineage>
</organism>
<evidence type="ECO:0000313" key="19">
    <source>
        <dbReference type="Proteomes" id="UP001199106"/>
    </source>
</evidence>
<comment type="caution">
    <text evidence="18">The sequence shown here is derived from an EMBL/GenBank/DDBJ whole genome shotgun (WGS) entry which is preliminary data.</text>
</comment>
<dbReference type="AlphaFoldDB" id="A0AAD4FHB7"/>
<feature type="compositionally biased region" description="Low complexity" evidence="15">
    <location>
        <begin position="317"/>
        <end position="336"/>
    </location>
</feature>
<dbReference type="GO" id="GO:0004475">
    <property type="term" value="F:mannose-1-phosphate guanylyltransferase (GTP) activity"/>
    <property type="evidence" value="ECO:0007669"/>
    <property type="project" value="UniProtKB-EC"/>
</dbReference>
<keyword evidence="7 18" id="KW-0808">Transferase</keyword>
<evidence type="ECO:0000256" key="15">
    <source>
        <dbReference type="SAM" id="MobiDB-lite"/>
    </source>
</evidence>
<evidence type="ECO:0000256" key="12">
    <source>
        <dbReference type="ARBA" id="ARBA00030179"/>
    </source>
</evidence>
<dbReference type="PROSITE" id="PS00101">
    <property type="entry name" value="HEXAPEP_TRANSFERASES"/>
    <property type="match status" value="2"/>
</dbReference>
<dbReference type="Pfam" id="PF13563">
    <property type="entry name" value="2_5_RNA_ligase2"/>
    <property type="match status" value="1"/>
</dbReference>
<evidence type="ECO:0000256" key="5">
    <source>
        <dbReference type="ARBA" id="ARBA00018601"/>
    </source>
</evidence>
<feature type="domain" description="Nucleotidyl transferase" evidence="16">
    <location>
        <begin position="345"/>
        <end position="575"/>
    </location>
</feature>
<accession>A0AAD4FHB7</accession>
<dbReference type="CDD" id="cd06425">
    <property type="entry name" value="M1P_guanylylT_B_like_N"/>
    <property type="match status" value="1"/>
</dbReference>
<comment type="pathway">
    <text evidence="2">Nucleotide-sugar biosynthesis; GDP-alpha-D-mannose biosynthesis; GDP-alpha-D-mannose from alpha-D-mannose 1-phosphate (GTP route): step 1/1.</text>
</comment>
<dbReference type="EMBL" id="JAANER010000005">
    <property type="protein sequence ID" value="KAG9189003.1"/>
    <property type="molecule type" value="Genomic_DNA"/>
</dbReference>
<reference evidence="18" key="1">
    <citation type="submission" date="2021-07" db="EMBL/GenBank/DDBJ databases">
        <title>Genome Resource of American Ginseng Black Spot Pathogen Alternaria panax.</title>
        <authorList>
            <person name="Qiu C."/>
            <person name="Wang W."/>
            <person name="Liu Z."/>
        </authorList>
    </citation>
    <scope>NUCLEOTIDE SEQUENCE</scope>
    <source>
        <strain evidence="18">BNCC115425</strain>
    </source>
</reference>
<dbReference type="PANTHER" id="PTHR22572">
    <property type="entry name" value="SUGAR-1-PHOSPHATE GUANYL TRANSFERASE"/>
    <property type="match status" value="1"/>
</dbReference>
<dbReference type="GO" id="GO:0005737">
    <property type="term" value="C:cytoplasm"/>
    <property type="evidence" value="ECO:0007669"/>
    <property type="project" value="UniProtKB-SubCell"/>
</dbReference>
<dbReference type="GO" id="GO:0005525">
    <property type="term" value="F:GTP binding"/>
    <property type="evidence" value="ECO:0007669"/>
    <property type="project" value="UniProtKB-KW"/>
</dbReference>
<dbReference type="Gene3D" id="3.90.550.10">
    <property type="entry name" value="Spore Coat Polysaccharide Biosynthesis Protein SpsA, Chain A"/>
    <property type="match status" value="1"/>
</dbReference>
<dbReference type="Gene3D" id="2.160.10.10">
    <property type="entry name" value="Hexapeptide repeat proteins"/>
    <property type="match status" value="1"/>
</dbReference>
<protein>
    <recommendedName>
        <fullName evidence="5">Mannose-1-phosphate guanyltransferase</fullName>
        <ecNumber evidence="4">2.7.7.13</ecNumber>
    </recommendedName>
    <alternativeName>
        <fullName evidence="13">GDP-mannose pyrophosphorylase</fullName>
    </alternativeName>
    <alternativeName>
        <fullName evidence="12">GTP-mannose-1-phosphate guanylyltransferase</fullName>
    </alternativeName>
</protein>
<sequence>MAVTYAAAVSTPSGGVRQPQIQARACSDPDLRASFEAAGQTQRKQQQEQQQQEQSNKKPQRPGAGIRSKTSFRGWTTKKEGKTSPKPATNEPYVVEESRPSGHYHHYHHHTTRHEHRPNTGAAGSRDEQVYVLTLKLSDDLAKPMDSMRNRYFPKHLNRTGAHLTLFHALPCSHMETLERGLLHAAGGTKPFDVSTGKPFRMRKGVGINVDEGYSKMKNVHGDLQAQWLEFLSEQDAGGFRPHWTVMNKVDDEGKVDAAFTSIRQELGGGNVEGRALGLELWRYERGNWIFEREFVFGDAAGVVKTPMRAHTEGEESLGNRGSGLSPSSSPGTRRPVGGEDKRPAIILVGGFGTRLRPLTLTYPKPLVEFANKPMIQHQIEALADAGVTDVVLAVNYRPEIMAEALKTYEKQYGVTITFSVETEPLGTAGPLKLAENVLGKDDSPFFVLNADVTCDYPFKQLAAFHKQHGDEGTIVVTKVEEPSKYGVVVHKPGHASKIDRFVEKPVEFVGNRINAGIYIMNTSVLKRIELRPTSIEQETFPAIVKDGLLHSFDLEGFWMDVGQPKDFLSGTCLYLSSLARKNSKLLTPASEPYVYGGNVLIDASAKIGKNCRIGPNVTIGPDVVIGDSVRLQRCVLLKNSRVKDHAWVKSSIVGWNSTVGKWARLENVTVLGDDVTIGDEVYVNGGSVLPHKSIKQNVDTPSIIM</sequence>
<feature type="domain" description="Mannose-1-phosphate guanyltransferase C-terminal" evidence="17">
    <location>
        <begin position="598"/>
        <end position="705"/>
    </location>
</feature>
<dbReference type="SUPFAM" id="SSF55144">
    <property type="entry name" value="LigT-like"/>
    <property type="match status" value="1"/>
</dbReference>
<dbReference type="GO" id="GO:0071554">
    <property type="term" value="P:cell wall organization or biogenesis"/>
    <property type="evidence" value="ECO:0007669"/>
    <property type="project" value="UniProtKB-ARBA"/>
</dbReference>
<dbReference type="InterPro" id="IPR005835">
    <property type="entry name" value="NTP_transferase_dom"/>
</dbReference>
<keyword evidence="9" id="KW-0342">GTP-binding</keyword>
<proteinExistence type="inferred from homology"/>
<dbReference type="Proteomes" id="UP001199106">
    <property type="component" value="Unassembled WGS sequence"/>
</dbReference>
<evidence type="ECO:0000256" key="6">
    <source>
        <dbReference type="ARBA" id="ARBA00022490"/>
    </source>
</evidence>
<dbReference type="InterPro" id="IPR056729">
    <property type="entry name" value="GMPPB_C"/>
</dbReference>
<evidence type="ECO:0000256" key="11">
    <source>
        <dbReference type="ARBA" id="ARBA00024813"/>
    </source>
</evidence>
<keyword evidence="6" id="KW-0963">Cytoplasm</keyword>
<name>A0AAD4FHB7_9PLEO</name>
<evidence type="ECO:0000313" key="18">
    <source>
        <dbReference type="EMBL" id="KAG9189003.1"/>
    </source>
</evidence>
<comment type="catalytic activity">
    <reaction evidence="14">
        <text>alpha-D-mannose 1-phosphate + GTP + H(+) = GDP-alpha-D-mannose + diphosphate</text>
        <dbReference type="Rhea" id="RHEA:15229"/>
        <dbReference type="ChEBI" id="CHEBI:15378"/>
        <dbReference type="ChEBI" id="CHEBI:33019"/>
        <dbReference type="ChEBI" id="CHEBI:37565"/>
        <dbReference type="ChEBI" id="CHEBI:57527"/>
        <dbReference type="ChEBI" id="CHEBI:58409"/>
        <dbReference type="EC" id="2.7.7.13"/>
    </reaction>
</comment>
<evidence type="ECO:0000256" key="2">
    <source>
        <dbReference type="ARBA" id="ARBA00004823"/>
    </source>
</evidence>
<evidence type="ECO:0000256" key="10">
    <source>
        <dbReference type="ARBA" id="ARBA00023306"/>
    </source>
</evidence>
<keyword evidence="8" id="KW-0547">Nucleotide-binding</keyword>
<feature type="region of interest" description="Disordered" evidence="15">
    <location>
        <begin position="310"/>
        <end position="340"/>
    </location>
</feature>
<evidence type="ECO:0000256" key="1">
    <source>
        <dbReference type="ARBA" id="ARBA00004496"/>
    </source>
</evidence>
<dbReference type="CDD" id="cd05824">
    <property type="entry name" value="LbH_M1P_guanylylT_C"/>
    <property type="match status" value="1"/>
</dbReference>
<comment type="similarity">
    <text evidence="3">Belongs to the transferase hexapeptide repeat family.</text>
</comment>
<comment type="subcellular location">
    <subcellularLocation>
        <location evidence="1">Cytoplasm</location>
    </subcellularLocation>
</comment>
<dbReference type="InterPro" id="IPR045233">
    <property type="entry name" value="GMPPB_N"/>
</dbReference>
<dbReference type="InterPro" id="IPR009097">
    <property type="entry name" value="Cyclic_Pdiesterase"/>
</dbReference>
<evidence type="ECO:0000256" key="7">
    <source>
        <dbReference type="ARBA" id="ARBA00022679"/>
    </source>
</evidence>
<keyword evidence="19" id="KW-1185">Reference proteome</keyword>
<dbReference type="Gene3D" id="3.90.1140.10">
    <property type="entry name" value="Cyclic phosphodiesterase"/>
    <property type="match status" value="1"/>
</dbReference>
<gene>
    <name evidence="18" type="ORF">G6011_05871</name>
</gene>
<dbReference type="Pfam" id="PF25087">
    <property type="entry name" value="GMPPB_C"/>
    <property type="match status" value="1"/>
</dbReference>
<dbReference type="Pfam" id="PF00483">
    <property type="entry name" value="NTP_transferase"/>
    <property type="match status" value="1"/>
</dbReference>
<evidence type="ECO:0000259" key="16">
    <source>
        <dbReference type="Pfam" id="PF00483"/>
    </source>
</evidence>
<evidence type="ECO:0000256" key="13">
    <source>
        <dbReference type="ARBA" id="ARBA00031190"/>
    </source>
</evidence>
<evidence type="ECO:0000256" key="14">
    <source>
        <dbReference type="ARBA" id="ARBA00047343"/>
    </source>
</evidence>
<feature type="compositionally biased region" description="Basic residues" evidence="15">
    <location>
        <begin position="102"/>
        <end position="116"/>
    </location>
</feature>
<dbReference type="InterPro" id="IPR029044">
    <property type="entry name" value="Nucleotide-diphossugar_trans"/>
</dbReference>
<dbReference type="InterPro" id="IPR050486">
    <property type="entry name" value="Mannose-1P_guanyltransferase"/>
</dbReference>
<evidence type="ECO:0000256" key="3">
    <source>
        <dbReference type="ARBA" id="ARBA00007274"/>
    </source>
</evidence>
<dbReference type="SUPFAM" id="SSF53448">
    <property type="entry name" value="Nucleotide-diphospho-sugar transferases"/>
    <property type="match status" value="1"/>
</dbReference>
<dbReference type="FunFam" id="3.90.550.10:FF:000013">
    <property type="entry name" value="mannose-1-phosphate guanyltransferase beta"/>
    <property type="match status" value="1"/>
</dbReference>
<dbReference type="GO" id="GO:0009298">
    <property type="term" value="P:GDP-mannose biosynthetic process"/>
    <property type="evidence" value="ECO:0007669"/>
    <property type="project" value="InterPro"/>
</dbReference>